<keyword evidence="4" id="KW-1185">Reference proteome</keyword>
<dbReference type="OrthoDB" id="42371at2157"/>
<feature type="binding site" evidence="1">
    <location>
        <position position="91"/>
    </location>
    <ligand>
        <name>Mg(2+)</name>
        <dbReference type="ChEBI" id="CHEBI:18420"/>
    </ligand>
</feature>
<keyword evidence="1" id="KW-0479">Metal-binding</keyword>
<evidence type="ECO:0000256" key="2">
    <source>
        <dbReference type="SAM" id="MobiDB-lite"/>
    </source>
</evidence>
<dbReference type="AlphaFoldDB" id="Q8TW35"/>
<dbReference type="InParanoid" id="Q8TW35"/>
<organism evidence="3 4">
    <name type="scientific">Methanopyrus kandleri (strain AV19 / DSM 6324 / JCM 9639 / NBRC 100938)</name>
    <dbReference type="NCBI Taxonomy" id="190192"/>
    <lineage>
        <taxon>Archaea</taxon>
        <taxon>Methanobacteriati</taxon>
        <taxon>Methanobacteriota</taxon>
        <taxon>Methanomada group</taxon>
        <taxon>Methanopyri</taxon>
        <taxon>Methanopyrales</taxon>
        <taxon>Methanopyraceae</taxon>
        <taxon>Methanopyrus</taxon>
    </lineage>
</organism>
<evidence type="ECO:0000313" key="3">
    <source>
        <dbReference type="EMBL" id="AAM02415.1"/>
    </source>
</evidence>
<dbReference type="EMBL" id="AE009439">
    <property type="protein sequence ID" value="AAM02415.1"/>
    <property type="molecule type" value="Genomic_DNA"/>
</dbReference>
<keyword evidence="1" id="KW-0460">Magnesium</keyword>
<dbReference type="HOGENOM" id="CLU_1335058_0_0_2"/>
<evidence type="ECO:0000313" key="4">
    <source>
        <dbReference type="Proteomes" id="UP000001826"/>
    </source>
</evidence>
<dbReference type="STRING" id="190192.MK1202"/>
<dbReference type="Gene3D" id="1.10.645.10">
    <property type="entry name" value="Cytochrome-c3 Hydrogenase, chain B"/>
    <property type="match status" value="1"/>
</dbReference>
<reference evidence="3 4" key="1">
    <citation type="journal article" date="2002" name="Proc. Natl. Acad. Sci. U.S.A.">
        <title>The complete genome of hyperthermophile Methanopyrus kandleri AV19 and monophyly of archaeal methanogens.</title>
        <authorList>
            <person name="Slesarev A.I."/>
            <person name="Mezhevaya K.V."/>
            <person name="Makarova K.S."/>
            <person name="Polushin N.N."/>
            <person name="Shcherbinina O.V."/>
            <person name="Shakhova V.V."/>
            <person name="Belova G.I."/>
            <person name="Aravind L."/>
            <person name="Natale D.A."/>
            <person name="Rogozin I.B."/>
            <person name="Tatusov R.L."/>
            <person name="Wolf Y.I."/>
            <person name="Stetter K.O."/>
            <person name="Malykh A.G."/>
            <person name="Koonin E.V."/>
            <person name="Kozyavkin S.A."/>
        </authorList>
    </citation>
    <scope>NUCLEOTIDE SEQUENCE [LARGE SCALE GENOMIC DNA]</scope>
    <source>
        <strain evidence="4">AV19 / DSM 6324 / JCM 9639 / NBRC 100938</strain>
    </source>
</reference>
<dbReference type="Pfam" id="PF00374">
    <property type="entry name" value="NiFeSe_Hases"/>
    <property type="match status" value="1"/>
</dbReference>
<comment type="cofactor">
    <cofactor evidence="1">
        <name>Ni(2+)</name>
        <dbReference type="ChEBI" id="CHEBI:49786"/>
    </cofactor>
</comment>
<sequence length="205" mass="22385">MDSWSEKLDVDVWELLKPCARNRNIARILEALLLTRLALHWIDDLPTTGTTYKDPSRRSGCSGTGVIEAPRGTLVHRVSVGSDGKVFNYEIITSTNLNHAPIEESMVGERVYVDEKLAAAKRQLSESERFLLGDACRAARSFNPCNSCAPHAIVKVVKKGWTNSGAPTEVPRGGTEEESAEVISGRGAHVERGVPLRRDAAPGRP</sequence>
<keyword evidence="1" id="KW-0408">Iron</keyword>
<keyword evidence="1" id="KW-0533">Nickel</keyword>
<protein>
    <submittedName>
        <fullName evidence="3">Ni,Fe-hydrogenase I large subunit</fullName>
    </submittedName>
</protein>
<feature type="binding site" evidence="1">
    <location>
        <position position="151"/>
    </location>
    <ligand>
        <name>Mg(2+)</name>
        <dbReference type="ChEBI" id="CHEBI:18420"/>
    </ligand>
</feature>
<dbReference type="EnsemblBacteria" id="AAM02415">
    <property type="protein sequence ID" value="AAM02415"/>
    <property type="gene ID" value="MK1202"/>
</dbReference>
<dbReference type="GO" id="GO:0016151">
    <property type="term" value="F:nickel cation binding"/>
    <property type="evidence" value="ECO:0007669"/>
    <property type="project" value="InterPro"/>
</dbReference>
<feature type="region of interest" description="Disordered" evidence="2">
    <location>
        <begin position="163"/>
        <end position="205"/>
    </location>
</feature>
<dbReference type="Proteomes" id="UP000001826">
    <property type="component" value="Chromosome"/>
</dbReference>
<gene>
    <name evidence="3" type="primary">hyaB</name>
    <name evidence="3" type="ordered locus">MK1202</name>
</gene>
<comment type="cofactor">
    <cofactor evidence="1">
        <name>Fe cation</name>
        <dbReference type="ChEBI" id="CHEBI:24875"/>
    </cofactor>
</comment>
<dbReference type="PaxDb" id="190192-MK1202"/>
<dbReference type="RefSeq" id="WP_011019570.1">
    <property type="nucleotide sequence ID" value="NC_003551.1"/>
</dbReference>
<feature type="binding site" evidence="1">
    <location>
        <position position="145"/>
    </location>
    <ligand>
        <name>Ni(2+)</name>
        <dbReference type="ChEBI" id="CHEBI:49786"/>
    </ligand>
</feature>
<dbReference type="InterPro" id="IPR029014">
    <property type="entry name" value="NiFe-Hase_large"/>
</dbReference>
<feature type="binding site" evidence="1">
    <location>
        <position position="148"/>
    </location>
    <ligand>
        <name>Fe cation</name>
        <dbReference type="ChEBI" id="CHEBI:24875"/>
    </ligand>
</feature>
<proteinExistence type="predicted"/>
<name>Q8TW35_METKA</name>
<dbReference type="PANTHER" id="PTHR43600">
    <property type="entry name" value="COENZYME F420 HYDROGENASE, SUBUNIT ALPHA"/>
    <property type="match status" value="1"/>
</dbReference>
<dbReference type="PANTHER" id="PTHR43600:SF1">
    <property type="entry name" value="COENZYME F420 HYDROGENASE SUBUNIT ALPHA"/>
    <property type="match status" value="1"/>
</dbReference>
<dbReference type="GeneID" id="1477303"/>
<dbReference type="SUPFAM" id="SSF56762">
    <property type="entry name" value="HydB/Nqo4-like"/>
    <property type="match status" value="1"/>
</dbReference>
<dbReference type="InterPro" id="IPR001501">
    <property type="entry name" value="Ni-dep_hyd_lsu"/>
</dbReference>
<evidence type="ECO:0000256" key="1">
    <source>
        <dbReference type="PIRSR" id="PIRSR601501-1"/>
    </source>
</evidence>
<accession>Q8TW35</accession>
<feature type="compositionally biased region" description="Basic and acidic residues" evidence="2">
    <location>
        <begin position="188"/>
        <end position="205"/>
    </location>
</feature>
<dbReference type="KEGG" id="mka:MK1202"/>